<dbReference type="PANTHER" id="PTHR10151:SF120">
    <property type="entry name" value="BIS(5'-ADENOSYL)-TRIPHOSPHATASE"/>
    <property type="match status" value="1"/>
</dbReference>
<organism evidence="2 3">
    <name type="scientific">Parafilimonas terrae</name>
    <dbReference type="NCBI Taxonomy" id="1465490"/>
    <lineage>
        <taxon>Bacteria</taxon>
        <taxon>Pseudomonadati</taxon>
        <taxon>Bacteroidota</taxon>
        <taxon>Chitinophagia</taxon>
        <taxon>Chitinophagales</taxon>
        <taxon>Chitinophagaceae</taxon>
        <taxon>Parafilimonas</taxon>
    </lineage>
</organism>
<dbReference type="EMBL" id="FOXQ01000003">
    <property type="protein sequence ID" value="SFP91640.1"/>
    <property type="molecule type" value="Genomic_DNA"/>
</dbReference>
<dbReference type="RefSeq" id="WP_090656630.1">
    <property type="nucleotide sequence ID" value="NZ_FOXQ01000003.1"/>
</dbReference>
<dbReference type="PANTHER" id="PTHR10151">
    <property type="entry name" value="ECTONUCLEOTIDE PYROPHOSPHATASE/PHOSPHODIESTERASE"/>
    <property type="match status" value="1"/>
</dbReference>
<evidence type="ECO:0000313" key="2">
    <source>
        <dbReference type="EMBL" id="SFP91640.1"/>
    </source>
</evidence>
<dbReference type="CDD" id="cd16018">
    <property type="entry name" value="Enpp"/>
    <property type="match status" value="1"/>
</dbReference>
<dbReference type="Gene3D" id="3.40.720.10">
    <property type="entry name" value="Alkaline Phosphatase, subunit A"/>
    <property type="match status" value="1"/>
</dbReference>
<dbReference type="STRING" id="1465490.SAMN05444277_103138"/>
<proteinExistence type="predicted"/>
<name>A0A1I5U8R6_9BACT</name>
<dbReference type="Gene3D" id="3.30.1360.180">
    <property type="match status" value="1"/>
</dbReference>
<dbReference type="Proteomes" id="UP000199031">
    <property type="component" value="Unassembled WGS sequence"/>
</dbReference>
<evidence type="ECO:0000256" key="1">
    <source>
        <dbReference type="SAM" id="SignalP"/>
    </source>
</evidence>
<evidence type="ECO:0000313" key="3">
    <source>
        <dbReference type="Proteomes" id="UP000199031"/>
    </source>
</evidence>
<feature type="signal peptide" evidence="1">
    <location>
        <begin position="1"/>
        <end position="19"/>
    </location>
</feature>
<feature type="chain" id="PRO_5011665099" evidence="1">
    <location>
        <begin position="20"/>
        <end position="417"/>
    </location>
</feature>
<keyword evidence="3" id="KW-1185">Reference proteome</keyword>
<protein>
    <submittedName>
        <fullName evidence="2">Predicted pyrophosphatase or phosphodiesterase, AlkP superfamily</fullName>
    </submittedName>
</protein>
<gene>
    <name evidence="2" type="ORF">SAMN05444277_103138</name>
</gene>
<dbReference type="Pfam" id="PF01663">
    <property type="entry name" value="Phosphodiest"/>
    <property type="match status" value="1"/>
</dbReference>
<sequence length="417" mass="47207">MRKSVFTFCFLFILASLSAQDTAQKITYGRFNNEEQQSKPYIILISVDGLRWDFIQKYHAENLIQLGSSGVTASAMVPSFPSLTFPNHYTIATGLYPAHHGLVNNSFYDENKKAFYAMSNKAAVRDSSWYGGTPLWVLAEEQHMLSASFYWVGSEAPEHGIFPTYTYSYNEAIGIDRRIEVVKNWLQLPEDRRPHFIAFYFPQVDHAAHLFGPDSKETAMAVQFVDSAVAKMVATVNALNLPVNYILVSDHGMTQVDTINTLPLPAVIDTSKFIVPNGDALLQLYAKDKNDVLPTYKQLKATAKDYDVYLATNTPAHWHYSKKDDYYNRIGDIILTPHLPKAFNIRNRKITPGKHGFDPKIEDMHATFMAWGPAFKQGKKIRSFENVNVYPLVAKILGLSYTEKIDGKLSVLKNILR</sequence>
<accession>A0A1I5U8R6</accession>
<dbReference type="GO" id="GO:0016787">
    <property type="term" value="F:hydrolase activity"/>
    <property type="evidence" value="ECO:0007669"/>
    <property type="project" value="UniProtKB-ARBA"/>
</dbReference>
<dbReference type="InterPro" id="IPR002591">
    <property type="entry name" value="Phosphodiest/P_Trfase"/>
</dbReference>
<dbReference type="AlphaFoldDB" id="A0A1I5U8R6"/>
<reference evidence="2 3" key="1">
    <citation type="submission" date="2016-10" db="EMBL/GenBank/DDBJ databases">
        <authorList>
            <person name="de Groot N.N."/>
        </authorList>
    </citation>
    <scope>NUCLEOTIDE SEQUENCE [LARGE SCALE GENOMIC DNA]</scope>
    <source>
        <strain evidence="2 3">DSM 28286</strain>
    </source>
</reference>
<dbReference type="SUPFAM" id="SSF53649">
    <property type="entry name" value="Alkaline phosphatase-like"/>
    <property type="match status" value="1"/>
</dbReference>
<dbReference type="InterPro" id="IPR017850">
    <property type="entry name" value="Alkaline_phosphatase_core_sf"/>
</dbReference>
<dbReference type="OrthoDB" id="9779418at2"/>
<keyword evidence="1" id="KW-0732">Signal</keyword>